<dbReference type="GeneID" id="98119718"/>
<keyword evidence="2" id="KW-0496">Mitochondrion</keyword>
<evidence type="ECO:0000256" key="1">
    <source>
        <dbReference type="ARBA" id="ARBA00004173"/>
    </source>
</evidence>
<dbReference type="InterPro" id="IPR043502">
    <property type="entry name" value="DNA/RNA_pol_sf"/>
</dbReference>
<keyword evidence="3" id="KW-0511">Multifunctional enzyme</keyword>
<organism evidence="6 7">
    <name type="scientific">Ceratocystis lukuohia</name>
    <dbReference type="NCBI Taxonomy" id="2019550"/>
    <lineage>
        <taxon>Eukaryota</taxon>
        <taxon>Fungi</taxon>
        <taxon>Dikarya</taxon>
        <taxon>Ascomycota</taxon>
        <taxon>Pezizomycotina</taxon>
        <taxon>Sordariomycetes</taxon>
        <taxon>Hypocreomycetidae</taxon>
        <taxon>Microascales</taxon>
        <taxon>Ceratocystidaceae</taxon>
        <taxon>Ceratocystis</taxon>
    </lineage>
</organism>
<dbReference type="SUPFAM" id="SSF56672">
    <property type="entry name" value="DNA/RNA polymerases"/>
    <property type="match status" value="1"/>
</dbReference>
<evidence type="ECO:0000256" key="2">
    <source>
        <dbReference type="ARBA" id="ARBA00023128"/>
    </source>
</evidence>
<sequence length="297" mass="33815">MDHHIPLVEGAKLPFGPLYSMSRDELKALREWLDENVRKGFIRPSSSHVASRVLFVKKADGGLRFCVDYRALNAVTIKDRYPLPLVKETLNNLHGMRYFSKIDIISAFNNLRMTAGEEYLTAFRTRFGLFESLVMPFGLTGAPSSFQRCINSSLREYLDLVLHGVPGLYVQARKCEFYRTETKFLGLVIGCDGIRMDPAKVTTVRNWPTPKSLTDTQAFLGFGNFYRRFIGDFSSLVAPLTRLTKKDVPFLWDSTCESAFQTLKDRFSSVPILADFDWDKDVILEADASDYVLAIIY</sequence>
<dbReference type="Proteomes" id="UP001610728">
    <property type="component" value="Unassembled WGS sequence"/>
</dbReference>
<comment type="subcellular location">
    <subcellularLocation>
        <location evidence="1">Mitochondrion</location>
    </subcellularLocation>
</comment>
<name>A0ABR4MDZ0_9PEZI</name>
<evidence type="ECO:0000313" key="6">
    <source>
        <dbReference type="EMBL" id="KAL2886492.1"/>
    </source>
</evidence>
<dbReference type="RefSeq" id="XP_070857672.1">
    <property type="nucleotide sequence ID" value="XM_071001107.1"/>
</dbReference>
<feature type="domain" description="Reverse transcriptase/retrotransposon-derived protein RNase H-like" evidence="5">
    <location>
        <begin position="252"/>
        <end position="295"/>
    </location>
</feature>
<gene>
    <name evidence="6" type="ORF">HOO65_060322</name>
</gene>
<dbReference type="PANTHER" id="PTHR37984">
    <property type="entry name" value="PROTEIN CBG26694"/>
    <property type="match status" value="1"/>
</dbReference>
<dbReference type="Gene3D" id="3.30.70.270">
    <property type="match status" value="2"/>
</dbReference>
<dbReference type="InterPro" id="IPR041577">
    <property type="entry name" value="RT_RNaseH_2"/>
</dbReference>
<dbReference type="EMBL" id="JABSNW010000006">
    <property type="protein sequence ID" value="KAL2886492.1"/>
    <property type="molecule type" value="Genomic_DNA"/>
</dbReference>
<feature type="domain" description="Reverse transcriptase" evidence="4">
    <location>
        <begin position="56"/>
        <end position="158"/>
    </location>
</feature>
<keyword evidence="7" id="KW-1185">Reference proteome</keyword>
<dbReference type="Pfam" id="PF00078">
    <property type="entry name" value="RVT_1"/>
    <property type="match status" value="1"/>
</dbReference>
<dbReference type="Gene3D" id="3.10.10.10">
    <property type="entry name" value="HIV Type 1 Reverse Transcriptase, subunit A, domain 1"/>
    <property type="match status" value="1"/>
</dbReference>
<evidence type="ECO:0000256" key="3">
    <source>
        <dbReference type="ARBA" id="ARBA00023268"/>
    </source>
</evidence>
<dbReference type="InterPro" id="IPR050951">
    <property type="entry name" value="Retrovirus_Pol_polyprotein"/>
</dbReference>
<dbReference type="PANTHER" id="PTHR37984:SF5">
    <property type="entry name" value="PROTEIN NYNRIN-LIKE"/>
    <property type="match status" value="1"/>
</dbReference>
<proteinExistence type="predicted"/>
<evidence type="ECO:0000259" key="4">
    <source>
        <dbReference type="Pfam" id="PF00078"/>
    </source>
</evidence>
<dbReference type="InterPro" id="IPR000477">
    <property type="entry name" value="RT_dom"/>
</dbReference>
<comment type="caution">
    <text evidence="6">The sequence shown here is derived from an EMBL/GenBank/DDBJ whole genome shotgun (WGS) entry which is preliminary data.</text>
</comment>
<accession>A0ABR4MDZ0</accession>
<dbReference type="CDD" id="cd01647">
    <property type="entry name" value="RT_LTR"/>
    <property type="match status" value="1"/>
</dbReference>
<dbReference type="Pfam" id="PF17919">
    <property type="entry name" value="RT_RNaseH_2"/>
    <property type="match status" value="1"/>
</dbReference>
<dbReference type="InterPro" id="IPR043128">
    <property type="entry name" value="Rev_trsase/Diguanyl_cyclase"/>
</dbReference>
<reference evidence="6 7" key="1">
    <citation type="submission" date="2020-05" db="EMBL/GenBank/DDBJ databases">
        <title>Ceratocystis lukuohia genome.</title>
        <authorList>
            <person name="Harrington T.C."/>
            <person name="Kim K."/>
            <person name="Mayers C.G."/>
        </authorList>
    </citation>
    <scope>NUCLEOTIDE SEQUENCE [LARGE SCALE GENOMIC DNA]</scope>
    <source>
        <strain evidence="6 7">C4212</strain>
    </source>
</reference>
<evidence type="ECO:0000313" key="7">
    <source>
        <dbReference type="Proteomes" id="UP001610728"/>
    </source>
</evidence>
<protein>
    <submittedName>
        <fullName evidence="6">Transposon Tf2-6 polyprotein</fullName>
    </submittedName>
</protein>
<evidence type="ECO:0000259" key="5">
    <source>
        <dbReference type="Pfam" id="PF17919"/>
    </source>
</evidence>